<dbReference type="EMBL" id="JADNYJ010000058">
    <property type="protein sequence ID" value="KAF8896870.1"/>
    <property type="molecule type" value="Genomic_DNA"/>
</dbReference>
<dbReference type="InterPro" id="IPR011032">
    <property type="entry name" value="GroES-like_sf"/>
</dbReference>
<dbReference type="InterPro" id="IPR013149">
    <property type="entry name" value="ADH-like_C"/>
</dbReference>
<reference evidence="4" key="1">
    <citation type="submission" date="2020-11" db="EMBL/GenBank/DDBJ databases">
        <authorList>
            <consortium name="DOE Joint Genome Institute"/>
            <person name="Ahrendt S."/>
            <person name="Riley R."/>
            <person name="Andreopoulos W."/>
            <person name="LaButti K."/>
            <person name="Pangilinan J."/>
            <person name="Ruiz-duenas F.J."/>
            <person name="Barrasa J.M."/>
            <person name="Sanchez-Garcia M."/>
            <person name="Camarero S."/>
            <person name="Miyauchi S."/>
            <person name="Serrano A."/>
            <person name="Linde D."/>
            <person name="Babiker R."/>
            <person name="Drula E."/>
            <person name="Ayuso-Fernandez I."/>
            <person name="Pacheco R."/>
            <person name="Padilla G."/>
            <person name="Ferreira P."/>
            <person name="Barriuso J."/>
            <person name="Kellner H."/>
            <person name="Castanera R."/>
            <person name="Alfaro M."/>
            <person name="Ramirez L."/>
            <person name="Pisabarro A.G."/>
            <person name="Kuo A."/>
            <person name="Tritt A."/>
            <person name="Lipzen A."/>
            <person name="He G."/>
            <person name="Yan M."/>
            <person name="Ng V."/>
            <person name="Cullen D."/>
            <person name="Martin F."/>
            <person name="Rosso M.-N."/>
            <person name="Henrissat B."/>
            <person name="Hibbett D."/>
            <person name="Martinez A.T."/>
            <person name="Grigoriev I.V."/>
        </authorList>
    </citation>
    <scope>NUCLEOTIDE SEQUENCE</scope>
    <source>
        <strain evidence="4">AH 44721</strain>
    </source>
</reference>
<dbReference type="GO" id="GO:0016628">
    <property type="term" value="F:oxidoreductase activity, acting on the CH-CH group of donors, NAD or NADP as acceptor"/>
    <property type="evidence" value="ECO:0007669"/>
    <property type="project" value="InterPro"/>
</dbReference>
<accession>A0A9P5NKX1</accession>
<comment type="caution">
    <text evidence="4">The sequence shown here is derived from an EMBL/GenBank/DDBJ whole genome shotgun (WGS) entry which is preliminary data.</text>
</comment>
<protein>
    <recommendedName>
        <fullName evidence="6">Alcohol dehydrogenase-like C-terminal domain-containing protein</fullName>
    </recommendedName>
</protein>
<dbReference type="AlphaFoldDB" id="A0A9P5NKX1"/>
<evidence type="ECO:0000259" key="2">
    <source>
        <dbReference type="Pfam" id="PF00107"/>
    </source>
</evidence>
<evidence type="ECO:0000313" key="5">
    <source>
        <dbReference type="Proteomes" id="UP000724874"/>
    </source>
</evidence>
<organism evidence="4 5">
    <name type="scientific">Gymnopilus junonius</name>
    <name type="common">Spectacular rustgill mushroom</name>
    <name type="synonym">Gymnopilus spectabilis subsp. junonius</name>
    <dbReference type="NCBI Taxonomy" id="109634"/>
    <lineage>
        <taxon>Eukaryota</taxon>
        <taxon>Fungi</taxon>
        <taxon>Dikarya</taxon>
        <taxon>Basidiomycota</taxon>
        <taxon>Agaricomycotina</taxon>
        <taxon>Agaricomycetes</taxon>
        <taxon>Agaricomycetidae</taxon>
        <taxon>Agaricales</taxon>
        <taxon>Agaricineae</taxon>
        <taxon>Hymenogastraceae</taxon>
        <taxon>Gymnopilus</taxon>
    </lineage>
</organism>
<dbReference type="Proteomes" id="UP000724874">
    <property type="component" value="Unassembled WGS sequence"/>
</dbReference>
<gene>
    <name evidence="4" type="ORF">CPB84DRAFT_1748159</name>
</gene>
<feature type="domain" description="Alcohol dehydrogenase-like C-terminal" evidence="2">
    <location>
        <begin position="79"/>
        <end position="153"/>
    </location>
</feature>
<feature type="domain" description="Oxidoreductase N-terminal" evidence="3">
    <location>
        <begin position="8"/>
        <end position="48"/>
    </location>
</feature>
<proteinExistence type="predicted"/>
<dbReference type="SUPFAM" id="SSF50129">
    <property type="entry name" value="GroES-like"/>
    <property type="match status" value="1"/>
</dbReference>
<dbReference type="PANTHER" id="PTHR43205">
    <property type="entry name" value="PROSTAGLANDIN REDUCTASE"/>
    <property type="match status" value="1"/>
</dbReference>
<evidence type="ECO:0008006" key="6">
    <source>
        <dbReference type="Google" id="ProtNLM"/>
    </source>
</evidence>
<keyword evidence="5" id="KW-1185">Reference proteome</keyword>
<dbReference type="OrthoDB" id="809632at2759"/>
<dbReference type="InterPro" id="IPR036291">
    <property type="entry name" value="NAD(P)-bd_dom_sf"/>
</dbReference>
<dbReference type="InterPro" id="IPR041694">
    <property type="entry name" value="ADH_N_2"/>
</dbReference>
<dbReference type="InterPro" id="IPR045010">
    <property type="entry name" value="MDR_fam"/>
</dbReference>
<evidence type="ECO:0000259" key="3">
    <source>
        <dbReference type="Pfam" id="PF16884"/>
    </source>
</evidence>
<dbReference type="Pfam" id="PF16884">
    <property type="entry name" value="ADH_N_2"/>
    <property type="match status" value="1"/>
</dbReference>
<name>A0A9P5NKX1_GYMJU</name>
<evidence type="ECO:0000313" key="4">
    <source>
        <dbReference type="EMBL" id="KAF8896870.1"/>
    </source>
</evidence>
<dbReference type="SUPFAM" id="SSF51735">
    <property type="entry name" value="NAD(P)-binding Rossmann-fold domains"/>
    <property type="match status" value="1"/>
</dbReference>
<dbReference type="PANTHER" id="PTHR43205:SF7">
    <property type="entry name" value="PROSTAGLANDIN REDUCTASE 1"/>
    <property type="match status" value="1"/>
</dbReference>
<sequence length="230" mass="24442">MRGPTRPASVKSYFPAFEIGKPITGPGVGVVIRSENSKVKPGDHVYSNAFGKSAFMAWREFSHAIQGETVFVSTGAGSVGSLVIQLAKMNGPKVIASAGSDEKVQFMKEIGADVTFNYKTTKTSAVLEKEGPIDAYWDNVGGETLDAALEAANNLVLVIKKSISMNGFIVFRLASKGDEEFSNTVPSIVASGQIKYREDVSNGLQTVGDVILAVQKGINKAKAVIHVADE</sequence>
<dbReference type="Gene3D" id="3.40.50.720">
    <property type="entry name" value="NAD(P)-binding Rossmann-like Domain"/>
    <property type="match status" value="1"/>
</dbReference>
<keyword evidence="1" id="KW-0560">Oxidoreductase</keyword>
<evidence type="ECO:0000256" key="1">
    <source>
        <dbReference type="ARBA" id="ARBA00023002"/>
    </source>
</evidence>
<dbReference type="Pfam" id="PF00107">
    <property type="entry name" value="ADH_zinc_N"/>
    <property type="match status" value="1"/>
</dbReference>
<dbReference type="CDD" id="cd05288">
    <property type="entry name" value="PGDH"/>
    <property type="match status" value="1"/>
</dbReference>